<dbReference type="PANTHER" id="PTHR46018:SF2">
    <property type="entry name" value="ZINC PHOSPHODIESTERASE ELAC PROTEIN 1"/>
    <property type="match status" value="1"/>
</dbReference>
<dbReference type="RefSeq" id="WP_308865196.1">
    <property type="nucleotide sequence ID" value="NZ_JAVHUL010000034.1"/>
</dbReference>
<feature type="active site" description="Proton acceptor" evidence="8">
    <location>
        <position position="64"/>
    </location>
</feature>
<proteinExistence type="inferred from homology"/>
<dbReference type="NCBIfam" id="NF000801">
    <property type="entry name" value="PRK00055.1-3"/>
    <property type="match status" value="1"/>
</dbReference>
<evidence type="ECO:0000256" key="6">
    <source>
        <dbReference type="ARBA" id="ARBA00022801"/>
    </source>
</evidence>
<sequence>MEVTILGCYAATPRTYNHTTSQVLNIANHMFLIDCGEGTQMQLRRQKVKFSRIKHVFISHLHGDHFFGLIGLVSTFNLLGRETDLHIYGPKGIKEIITLQLKMSKSWTGYGLYFHELSSKSPEVIFEDDKVTVETIPLDHRVYTNGYLFKEKEGDRKLLINEVLNYDIDKAYYRSIKKGKDVSLDDGTLVKNELLTDPPPPIKSYAFCSDTAYLPSITNQIKGVTALYHESTFLESHEHLCKPTKHSTAKQAAQIAKQAEAKQLILGHYSTRYDDLQLFKEEAETYFENVTLAEDGKRFSFD</sequence>
<gene>
    <name evidence="8" type="primary">rnz</name>
    <name evidence="9" type="ORF">RBU60_11505</name>
</gene>
<comment type="function">
    <text evidence="8">Zinc phosphodiesterase, which displays some tRNA 3'-processing endonuclease activity. Probably involved in tRNA maturation, by removing a 3'-trailer from precursor tRNA.</text>
</comment>
<evidence type="ECO:0000256" key="2">
    <source>
        <dbReference type="ARBA" id="ARBA00022694"/>
    </source>
</evidence>
<feature type="binding site" evidence="8">
    <location>
        <position position="268"/>
    </location>
    <ligand>
        <name>Zn(2+)</name>
        <dbReference type="ChEBI" id="CHEBI:29105"/>
        <label>2</label>
        <note>catalytic</note>
    </ligand>
</feature>
<feature type="binding site" evidence="8">
    <location>
        <position position="62"/>
    </location>
    <ligand>
        <name>Zn(2+)</name>
        <dbReference type="ChEBI" id="CHEBI:29105"/>
        <label>1</label>
        <note>catalytic</note>
    </ligand>
</feature>
<evidence type="ECO:0000256" key="1">
    <source>
        <dbReference type="ARBA" id="ARBA00011738"/>
    </source>
</evidence>
<dbReference type="Proteomes" id="UP001230915">
    <property type="component" value="Unassembled WGS sequence"/>
</dbReference>
<comment type="cofactor">
    <cofactor evidence="8">
        <name>Zn(2+)</name>
        <dbReference type="ChEBI" id="CHEBI:29105"/>
    </cofactor>
    <text evidence="8">Binds 2 Zn(2+) ions.</text>
</comment>
<comment type="caution">
    <text evidence="9">The sequence shown here is derived from an EMBL/GenBank/DDBJ whole genome shotgun (WGS) entry which is preliminary data.</text>
</comment>
<comment type="subunit">
    <text evidence="1 8">Homodimer.</text>
</comment>
<reference evidence="9 10" key="1">
    <citation type="submission" date="2023-08" db="EMBL/GenBank/DDBJ databases">
        <title>Mesonia sp. MT50, isolated from deep-sea sediment of the Mariana Trench.</title>
        <authorList>
            <person name="Fu H."/>
        </authorList>
    </citation>
    <scope>NUCLEOTIDE SEQUENCE [LARGE SCALE GENOMIC DNA]</scope>
    <source>
        <strain evidence="9 10">MT50</strain>
    </source>
</reference>
<evidence type="ECO:0000313" key="10">
    <source>
        <dbReference type="Proteomes" id="UP001230915"/>
    </source>
</evidence>
<dbReference type="Gene3D" id="3.60.15.10">
    <property type="entry name" value="Ribonuclease Z/Hydroxyacylglutathione hydrolase-like"/>
    <property type="match status" value="1"/>
</dbReference>
<evidence type="ECO:0000256" key="4">
    <source>
        <dbReference type="ARBA" id="ARBA00022723"/>
    </source>
</evidence>
<dbReference type="InterPro" id="IPR013471">
    <property type="entry name" value="RNase_Z/BN"/>
</dbReference>
<feature type="binding site" evidence="8">
    <location>
        <position position="60"/>
    </location>
    <ligand>
        <name>Zn(2+)</name>
        <dbReference type="ChEBI" id="CHEBI:29105"/>
        <label>1</label>
        <note>catalytic</note>
    </ligand>
</feature>
<keyword evidence="7 8" id="KW-0862">Zinc</keyword>
<feature type="binding site" evidence="8">
    <location>
        <position position="210"/>
    </location>
    <ligand>
        <name>Zn(2+)</name>
        <dbReference type="ChEBI" id="CHEBI:29105"/>
        <label>2</label>
        <note>catalytic</note>
    </ligand>
</feature>
<evidence type="ECO:0000313" key="9">
    <source>
        <dbReference type="EMBL" id="MDQ7918203.1"/>
    </source>
</evidence>
<feature type="binding site" evidence="8">
    <location>
        <position position="65"/>
    </location>
    <ligand>
        <name>Zn(2+)</name>
        <dbReference type="ChEBI" id="CHEBI:29105"/>
        <label>2</label>
        <note>catalytic</note>
    </ligand>
</feature>
<keyword evidence="3 8" id="KW-0540">Nuclease</keyword>
<dbReference type="HAMAP" id="MF_01818">
    <property type="entry name" value="RNase_Z_BN"/>
    <property type="match status" value="1"/>
</dbReference>
<comment type="similarity">
    <text evidence="8">Belongs to the RNase Z family.</text>
</comment>
<protein>
    <recommendedName>
        <fullName evidence="8">Ribonuclease Z</fullName>
        <shortName evidence="8">RNase Z</shortName>
        <ecNumber evidence="8">3.1.26.11</ecNumber>
    </recommendedName>
    <alternativeName>
        <fullName evidence="8">tRNA 3 endonuclease</fullName>
    </alternativeName>
    <alternativeName>
        <fullName evidence="8">tRNase Z</fullName>
    </alternativeName>
</protein>
<evidence type="ECO:0000256" key="5">
    <source>
        <dbReference type="ARBA" id="ARBA00022759"/>
    </source>
</evidence>
<feature type="binding site" evidence="8">
    <location>
        <position position="210"/>
    </location>
    <ligand>
        <name>Zn(2+)</name>
        <dbReference type="ChEBI" id="CHEBI:29105"/>
        <label>1</label>
        <note>catalytic</note>
    </ligand>
</feature>
<accession>A0ABU1A3C4</accession>
<feature type="binding site" evidence="8">
    <location>
        <position position="140"/>
    </location>
    <ligand>
        <name>Zn(2+)</name>
        <dbReference type="ChEBI" id="CHEBI:29105"/>
        <label>1</label>
        <note>catalytic</note>
    </ligand>
</feature>
<dbReference type="EC" id="3.1.26.11" evidence="8"/>
<dbReference type="CDD" id="cd07717">
    <property type="entry name" value="RNaseZ_ZiPD-like_MBL-fold"/>
    <property type="match status" value="1"/>
</dbReference>
<evidence type="ECO:0000256" key="7">
    <source>
        <dbReference type="ARBA" id="ARBA00022833"/>
    </source>
</evidence>
<name>A0ABU1A3C4_9FLAO</name>
<evidence type="ECO:0000256" key="8">
    <source>
        <dbReference type="HAMAP-Rule" id="MF_01818"/>
    </source>
</evidence>
<dbReference type="PANTHER" id="PTHR46018">
    <property type="entry name" value="ZINC PHOSPHODIESTERASE ELAC PROTEIN 1"/>
    <property type="match status" value="1"/>
</dbReference>
<dbReference type="EMBL" id="JAVHUL010000034">
    <property type="protein sequence ID" value="MDQ7918203.1"/>
    <property type="molecule type" value="Genomic_DNA"/>
</dbReference>
<dbReference type="InterPro" id="IPR036866">
    <property type="entry name" value="RibonucZ/Hydroxyglut_hydro"/>
</dbReference>
<comment type="catalytic activity">
    <reaction evidence="8">
        <text>Endonucleolytic cleavage of RNA, removing extra 3' nucleotides from tRNA precursor, generating 3' termini of tRNAs. A 3'-hydroxy group is left at the tRNA terminus and a 5'-phosphoryl group is left at the trailer molecule.</text>
        <dbReference type="EC" id="3.1.26.11"/>
    </reaction>
</comment>
<evidence type="ECO:0000256" key="3">
    <source>
        <dbReference type="ARBA" id="ARBA00022722"/>
    </source>
</evidence>
<keyword evidence="4 8" id="KW-0479">Metal-binding</keyword>
<dbReference type="NCBIfam" id="TIGR02651">
    <property type="entry name" value="RNase_Z"/>
    <property type="match status" value="1"/>
</dbReference>
<dbReference type="GO" id="GO:0042781">
    <property type="term" value="F:3'-tRNA processing endoribonuclease activity"/>
    <property type="evidence" value="ECO:0007669"/>
    <property type="project" value="UniProtKB-EC"/>
</dbReference>
<organism evidence="9 10">
    <name type="scientific">Mesonia profundi</name>
    <dbReference type="NCBI Taxonomy" id="3070998"/>
    <lineage>
        <taxon>Bacteria</taxon>
        <taxon>Pseudomonadati</taxon>
        <taxon>Bacteroidota</taxon>
        <taxon>Flavobacteriia</taxon>
        <taxon>Flavobacteriales</taxon>
        <taxon>Flavobacteriaceae</taxon>
        <taxon>Mesonia</taxon>
    </lineage>
</organism>
<keyword evidence="10" id="KW-1185">Reference proteome</keyword>
<keyword evidence="5 8" id="KW-0255">Endonuclease</keyword>
<keyword evidence="2 8" id="KW-0819">tRNA processing</keyword>
<dbReference type="SUPFAM" id="SSF56281">
    <property type="entry name" value="Metallo-hydrolase/oxidoreductase"/>
    <property type="match status" value="1"/>
</dbReference>
<dbReference type="Pfam" id="PF23023">
    <property type="entry name" value="Anti-Pycsar_Apyc1"/>
    <property type="match status" value="1"/>
</dbReference>
<keyword evidence="6 8" id="KW-0378">Hydrolase</keyword>
<feature type="binding site" evidence="8">
    <location>
        <position position="64"/>
    </location>
    <ligand>
        <name>Zn(2+)</name>
        <dbReference type="ChEBI" id="CHEBI:29105"/>
        <label>2</label>
        <note>catalytic</note>
    </ligand>
</feature>